<evidence type="ECO:0008006" key="4">
    <source>
        <dbReference type="Google" id="ProtNLM"/>
    </source>
</evidence>
<accession>A0ABS6BIK8</accession>
<dbReference type="Proteomes" id="UP000776276">
    <property type="component" value="Unassembled WGS sequence"/>
</dbReference>
<evidence type="ECO:0000313" key="3">
    <source>
        <dbReference type="Proteomes" id="UP000776276"/>
    </source>
</evidence>
<evidence type="ECO:0000313" key="2">
    <source>
        <dbReference type="EMBL" id="MBU3078150.1"/>
    </source>
</evidence>
<comment type="caution">
    <text evidence="2">The sequence shown here is derived from an EMBL/GenBank/DDBJ whole genome shotgun (WGS) entry which is preliminary data.</text>
</comment>
<name>A0ABS6BIK8_9SPHN</name>
<dbReference type="RefSeq" id="WP_216323823.1">
    <property type="nucleotide sequence ID" value="NZ_JAHKRT010000004.1"/>
</dbReference>
<evidence type="ECO:0000256" key="1">
    <source>
        <dbReference type="SAM" id="Phobius"/>
    </source>
</evidence>
<dbReference type="EMBL" id="JAHKRT010000004">
    <property type="protein sequence ID" value="MBU3078150.1"/>
    <property type="molecule type" value="Genomic_DNA"/>
</dbReference>
<keyword evidence="1" id="KW-0472">Membrane</keyword>
<keyword evidence="1" id="KW-1133">Transmembrane helix</keyword>
<proteinExistence type="predicted"/>
<reference evidence="2 3" key="1">
    <citation type="submission" date="2021-06" db="EMBL/GenBank/DDBJ databases">
        <title>Sphingomonas sp. XMGL2, whole genome shotgun sequencing project.</title>
        <authorList>
            <person name="Zhao G."/>
            <person name="Shen L."/>
        </authorList>
    </citation>
    <scope>NUCLEOTIDE SEQUENCE [LARGE SCALE GENOMIC DNA]</scope>
    <source>
        <strain evidence="2 3">XMGL2</strain>
    </source>
</reference>
<gene>
    <name evidence="2" type="ORF">KOF26_09750</name>
</gene>
<protein>
    <recommendedName>
        <fullName evidence="4">Protoheme IX farnesyltransferase</fullName>
    </recommendedName>
</protein>
<organism evidence="2 3">
    <name type="scientific">Sphingomonas quercus</name>
    <dbReference type="NCBI Taxonomy" id="2842451"/>
    <lineage>
        <taxon>Bacteria</taxon>
        <taxon>Pseudomonadati</taxon>
        <taxon>Pseudomonadota</taxon>
        <taxon>Alphaproteobacteria</taxon>
        <taxon>Sphingomonadales</taxon>
        <taxon>Sphingomonadaceae</taxon>
        <taxon>Sphingomonas</taxon>
    </lineage>
</organism>
<feature type="transmembrane region" description="Helical" evidence="1">
    <location>
        <begin position="23"/>
        <end position="43"/>
    </location>
</feature>
<keyword evidence="1" id="KW-0812">Transmembrane</keyword>
<sequence>MTAPLPDGPITDAEIRKRQRSRALAMALVLGGLVILFYAISIAKMA</sequence>
<keyword evidence="3" id="KW-1185">Reference proteome</keyword>